<proteinExistence type="predicted"/>
<name>A1ZL55_MICM2</name>
<keyword evidence="2" id="KW-1185">Reference proteome</keyword>
<evidence type="ECO:0000313" key="1">
    <source>
        <dbReference type="EMBL" id="EAY29022.1"/>
    </source>
</evidence>
<sequence length="37" mass="4455">MGYQIKNYEVFFNAFMKKLSTFSYNLTCGIFYPKKCE</sequence>
<organism evidence="1 2">
    <name type="scientific">Microscilla marina ATCC 23134</name>
    <dbReference type="NCBI Taxonomy" id="313606"/>
    <lineage>
        <taxon>Bacteria</taxon>
        <taxon>Pseudomonadati</taxon>
        <taxon>Bacteroidota</taxon>
        <taxon>Cytophagia</taxon>
        <taxon>Cytophagales</taxon>
        <taxon>Microscillaceae</taxon>
        <taxon>Microscilla</taxon>
    </lineage>
</organism>
<protein>
    <submittedName>
        <fullName evidence="1">Uncharacterized protein</fullName>
    </submittedName>
</protein>
<evidence type="ECO:0000313" key="2">
    <source>
        <dbReference type="Proteomes" id="UP000004095"/>
    </source>
</evidence>
<dbReference type="EMBL" id="AAWS01000013">
    <property type="protein sequence ID" value="EAY29022.1"/>
    <property type="molecule type" value="Genomic_DNA"/>
</dbReference>
<reference evidence="1 2" key="1">
    <citation type="submission" date="2007-01" db="EMBL/GenBank/DDBJ databases">
        <authorList>
            <person name="Haygood M."/>
            <person name="Podell S."/>
            <person name="Anderson C."/>
            <person name="Hopkinson B."/>
            <person name="Roe K."/>
            <person name="Barbeau K."/>
            <person name="Gaasterland T."/>
            <person name="Ferriera S."/>
            <person name="Johnson J."/>
            <person name="Kravitz S."/>
            <person name="Beeson K."/>
            <person name="Sutton G."/>
            <person name="Rogers Y.-H."/>
            <person name="Friedman R."/>
            <person name="Frazier M."/>
            <person name="Venter J.C."/>
        </authorList>
    </citation>
    <scope>NUCLEOTIDE SEQUENCE [LARGE SCALE GENOMIC DNA]</scope>
    <source>
        <strain evidence="1 2">ATCC 23134</strain>
    </source>
</reference>
<dbReference type="Proteomes" id="UP000004095">
    <property type="component" value="Unassembled WGS sequence"/>
</dbReference>
<comment type="caution">
    <text evidence="1">The sequence shown here is derived from an EMBL/GenBank/DDBJ whole genome shotgun (WGS) entry which is preliminary data.</text>
</comment>
<gene>
    <name evidence="1" type="ORF">M23134_00176</name>
</gene>
<accession>A1ZL55</accession>
<dbReference type="AlphaFoldDB" id="A1ZL55"/>